<dbReference type="EMBL" id="CP108473">
    <property type="protein sequence ID" value="WUS24376.1"/>
    <property type="molecule type" value="Genomic_DNA"/>
</dbReference>
<evidence type="ECO:0000313" key="1">
    <source>
        <dbReference type="EMBL" id="WUS24376.1"/>
    </source>
</evidence>
<dbReference type="SUPFAM" id="SSF51905">
    <property type="entry name" value="FAD/NAD(P)-binding domain"/>
    <property type="match status" value="1"/>
</dbReference>
<proteinExistence type="predicted"/>
<dbReference type="PANTHER" id="PTHR10668:SF105">
    <property type="entry name" value="DEHYDROGENASE-RELATED"/>
    <property type="match status" value="1"/>
</dbReference>
<accession>A0ABZ1VMN2</accession>
<dbReference type="PANTHER" id="PTHR10668">
    <property type="entry name" value="PHYTOENE DEHYDROGENASE"/>
    <property type="match status" value="1"/>
</dbReference>
<protein>
    <submittedName>
        <fullName evidence="1">NAD(P)/FAD-dependent oxidoreductase</fullName>
    </submittedName>
</protein>
<dbReference type="RefSeq" id="WP_329128275.1">
    <property type="nucleotide sequence ID" value="NZ_CP108473.1"/>
</dbReference>
<dbReference type="Proteomes" id="UP001432292">
    <property type="component" value="Chromosome"/>
</dbReference>
<dbReference type="InterPro" id="IPR036188">
    <property type="entry name" value="FAD/NAD-bd_sf"/>
</dbReference>
<sequence length="491" mass="52501">MSHIDAAIVGTGPNGLAAAVTLARAGLRVELYEAWDEIGGGLRSKPLFDDDVVHDICAAVHPMAAASRFFREFDLAARGVELLHPEISYAHPLDGTRAGLAFRDLDATCEHLEVDGARWRATMKPLLDHSAGVVDLILSGRSGIPRDLLAPFVLAPRLLAHGSPLASGLFRTEQARSLLTGVAAHAVGRLPSLAAGAVALLLGHLAHSTGWPIPRGGSGRIAQAMADDITAHDGTIHTERHISDLRELDHAGTVLLDTSPKGLVRIVGAALPARYLRRLDRFRYGPGAAKVDFLVSEPIPWADPEVGRAGTIHLGGTQREMFRQETLTAKGIATAEPFVLVVDPMTADPSRGAPGKRPVWAYAHVPNGDTRDPVELVRTRIERYAPGFTDTILAQQGISASAYETYNPNYVGGDIASGAMTLAQSILRPVAQIDPYRTPLPDVYLCSASTPPGPSVHGMSGYLAALSVLRRKYGIRTPPSLAPRRRSHTHQ</sequence>
<dbReference type="PRINTS" id="PR00411">
    <property type="entry name" value="PNDRDTASEI"/>
</dbReference>
<name>A0ABZ1VMN2_9ACTN</name>
<keyword evidence="2" id="KW-1185">Reference proteome</keyword>
<evidence type="ECO:0000313" key="2">
    <source>
        <dbReference type="Proteomes" id="UP001432292"/>
    </source>
</evidence>
<gene>
    <name evidence="1" type="ORF">OG727_19990</name>
</gene>
<dbReference type="Gene3D" id="3.50.50.60">
    <property type="entry name" value="FAD/NAD(P)-binding domain"/>
    <property type="match status" value="1"/>
</dbReference>
<reference evidence="1" key="1">
    <citation type="submission" date="2022-10" db="EMBL/GenBank/DDBJ databases">
        <title>The complete genomes of actinobacterial strains from the NBC collection.</title>
        <authorList>
            <person name="Joergensen T.S."/>
            <person name="Alvarez Arevalo M."/>
            <person name="Sterndorff E.B."/>
            <person name="Faurdal D."/>
            <person name="Vuksanovic O."/>
            <person name="Mourched A.-S."/>
            <person name="Charusanti P."/>
            <person name="Shaw S."/>
            <person name="Blin K."/>
            <person name="Weber T."/>
        </authorList>
    </citation>
    <scope>NUCLEOTIDE SEQUENCE</scope>
    <source>
        <strain evidence="1">NBC_01256</strain>
    </source>
</reference>
<organism evidence="1 2">
    <name type="scientific">Streptomyces caniferus</name>
    <dbReference type="NCBI Taxonomy" id="285557"/>
    <lineage>
        <taxon>Bacteria</taxon>
        <taxon>Bacillati</taxon>
        <taxon>Actinomycetota</taxon>
        <taxon>Actinomycetes</taxon>
        <taxon>Kitasatosporales</taxon>
        <taxon>Streptomycetaceae</taxon>
        <taxon>Streptomyces</taxon>
    </lineage>
</organism>
<dbReference type="Pfam" id="PF13450">
    <property type="entry name" value="NAD_binding_8"/>
    <property type="match status" value="1"/>
</dbReference>